<dbReference type="PROSITE" id="PS50994">
    <property type="entry name" value="INTEGRASE"/>
    <property type="match status" value="1"/>
</dbReference>
<name>A0AAV3RAL0_LITER</name>
<dbReference type="EMBL" id="BAABME010025940">
    <property type="protein sequence ID" value="GAA0173003.1"/>
    <property type="molecule type" value="Genomic_DNA"/>
</dbReference>
<accession>A0AAV3RAL0</accession>
<dbReference type="InterPro" id="IPR036397">
    <property type="entry name" value="RNaseH_sf"/>
</dbReference>
<comment type="caution">
    <text evidence="2">The sequence shown here is derived from an EMBL/GenBank/DDBJ whole genome shotgun (WGS) entry which is preliminary data.</text>
</comment>
<gene>
    <name evidence="2" type="ORF">LIER_41441</name>
</gene>
<reference evidence="2 3" key="1">
    <citation type="submission" date="2024-01" db="EMBL/GenBank/DDBJ databases">
        <title>The complete chloroplast genome sequence of Lithospermum erythrorhizon: insights into the phylogenetic relationship among Boraginaceae species and the maternal lineages of purple gromwells.</title>
        <authorList>
            <person name="Okada T."/>
            <person name="Watanabe K."/>
        </authorList>
    </citation>
    <scope>NUCLEOTIDE SEQUENCE [LARGE SCALE GENOMIC DNA]</scope>
</reference>
<dbReference type="InterPro" id="IPR057670">
    <property type="entry name" value="SH3_retrovirus"/>
</dbReference>
<evidence type="ECO:0000313" key="3">
    <source>
        <dbReference type="Proteomes" id="UP001454036"/>
    </source>
</evidence>
<evidence type="ECO:0000259" key="1">
    <source>
        <dbReference type="PROSITE" id="PS50994"/>
    </source>
</evidence>
<dbReference type="InterPro" id="IPR001584">
    <property type="entry name" value="Integrase_cat-core"/>
</dbReference>
<dbReference type="Pfam" id="PF25597">
    <property type="entry name" value="SH3_retrovirus"/>
    <property type="match status" value="1"/>
</dbReference>
<keyword evidence="3" id="KW-1185">Reference proteome</keyword>
<evidence type="ECO:0000313" key="2">
    <source>
        <dbReference type="EMBL" id="GAA0173003.1"/>
    </source>
</evidence>
<protein>
    <recommendedName>
        <fullName evidence="1">Integrase catalytic domain-containing protein</fullName>
    </recommendedName>
</protein>
<proteinExistence type="predicted"/>
<feature type="domain" description="Integrase catalytic" evidence="1">
    <location>
        <begin position="202"/>
        <end position="271"/>
    </location>
</feature>
<dbReference type="Proteomes" id="UP001454036">
    <property type="component" value="Unassembled WGS sequence"/>
</dbReference>
<dbReference type="AlphaFoldDB" id="A0AAV3RAL0"/>
<dbReference type="GO" id="GO:0003676">
    <property type="term" value="F:nucleic acid binding"/>
    <property type="evidence" value="ECO:0007669"/>
    <property type="project" value="InterPro"/>
</dbReference>
<dbReference type="SUPFAM" id="SSF53098">
    <property type="entry name" value="Ribonuclease H-like"/>
    <property type="match status" value="1"/>
</dbReference>
<dbReference type="PANTHER" id="PTHR42648">
    <property type="entry name" value="TRANSPOSASE, PUTATIVE-RELATED"/>
    <property type="match status" value="1"/>
</dbReference>
<dbReference type="InterPro" id="IPR039537">
    <property type="entry name" value="Retrotran_Ty1/copia-like"/>
</dbReference>
<dbReference type="InterPro" id="IPR012337">
    <property type="entry name" value="RNaseH-like_sf"/>
</dbReference>
<dbReference type="PANTHER" id="PTHR42648:SF26">
    <property type="entry name" value="INTEGRASE CATALYTIC DOMAIN-CONTAINING PROTEIN"/>
    <property type="match status" value="1"/>
</dbReference>
<organism evidence="2 3">
    <name type="scientific">Lithospermum erythrorhizon</name>
    <name type="common">Purple gromwell</name>
    <name type="synonym">Lithospermum officinale var. erythrorhizon</name>
    <dbReference type="NCBI Taxonomy" id="34254"/>
    <lineage>
        <taxon>Eukaryota</taxon>
        <taxon>Viridiplantae</taxon>
        <taxon>Streptophyta</taxon>
        <taxon>Embryophyta</taxon>
        <taxon>Tracheophyta</taxon>
        <taxon>Spermatophyta</taxon>
        <taxon>Magnoliopsida</taxon>
        <taxon>eudicotyledons</taxon>
        <taxon>Gunneridae</taxon>
        <taxon>Pentapetalae</taxon>
        <taxon>asterids</taxon>
        <taxon>lamiids</taxon>
        <taxon>Boraginales</taxon>
        <taxon>Boraginaceae</taxon>
        <taxon>Boraginoideae</taxon>
        <taxon>Lithospermeae</taxon>
        <taxon>Lithospermum</taxon>
    </lineage>
</organism>
<sequence>MNNQPVRSSFAALRPLLLSEEDRVNKSSKSSSPDPAMLLCSATANKAPENSFRTYSNTNTGSKFKGKFSKPKYPQSSSYGQSNNNFFKYQDKSAGILGQAPFMPPPIKPSAKCQICGMYNHEAIDSNDRFNHAYTSNKLHKSLTAMYIDEASDTVWYPDSGASAHMTGKHVKQPFASANEMFDLIFSDVWESPVLSPTGIKYSSPTTPQQNGVGERKHRHLAEKIRCLLFQSQLPPTFWVEALNYVVYLINKLPSPSLSNKSPYQILFQTQPDYAMIKIFGCLFYPHLTKQIQSKYSPRSLPCIFLGISATHKGYRCYNPEAKRVFVSRHVRFSEDVFPYLSFHSIFTLCSLSL</sequence>
<dbReference type="GO" id="GO:0015074">
    <property type="term" value="P:DNA integration"/>
    <property type="evidence" value="ECO:0007669"/>
    <property type="project" value="InterPro"/>
</dbReference>
<dbReference type="Gene3D" id="3.30.420.10">
    <property type="entry name" value="Ribonuclease H-like superfamily/Ribonuclease H"/>
    <property type="match status" value="1"/>
</dbReference>